<proteinExistence type="predicted"/>
<evidence type="ECO:0000313" key="2">
    <source>
        <dbReference type="Proteomes" id="UP000789739"/>
    </source>
</evidence>
<feature type="non-terminal residue" evidence="1">
    <location>
        <position position="1"/>
    </location>
</feature>
<dbReference type="AlphaFoldDB" id="A0A9N9GPH9"/>
<comment type="caution">
    <text evidence="1">The sequence shown here is derived from an EMBL/GenBank/DDBJ whole genome shotgun (WGS) entry which is preliminary data.</text>
</comment>
<dbReference type="Proteomes" id="UP000789739">
    <property type="component" value="Unassembled WGS sequence"/>
</dbReference>
<accession>A0A9N9GPH9</accession>
<name>A0A9N9GPH9_9GLOM</name>
<sequence>FDVVGSKNYNLMYSIRTPNAMLPEMSRGKKAASGQNDGVGG</sequence>
<organism evidence="1 2">
    <name type="scientific">Paraglomus brasilianum</name>
    <dbReference type="NCBI Taxonomy" id="144538"/>
    <lineage>
        <taxon>Eukaryota</taxon>
        <taxon>Fungi</taxon>
        <taxon>Fungi incertae sedis</taxon>
        <taxon>Mucoromycota</taxon>
        <taxon>Glomeromycotina</taxon>
        <taxon>Glomeromycetes</taxon>
        <taxon>Paraglomerales</taxon>
        <taxon>Paraglomeraceae</taxon>
        <taxon>Paraglomus</taxon>
    </lineage>
</organism>
<reference evidence="1" key="1">
    <citation type="submission" date="2021-06" db="EMBL/GenBank/DDBJ databases">
        <authorList>
            <person name="Kallberg Y."/>
            <person name="Tangrot J."/>
            <person name="Rosling A."/>
        </authorList>
    </citation>
    <scope>NUCLEOTIDE SEQUENCE</scope>
    <source>
        <strain evidence="1">BR232B</strain>
    </source>
</reference>
<evidence type="ECO:0000313" key="1">
    <source>
        <dbReference type="EMBL" id="CAG8620536.1"/>
    </source>
</evidence>
<keyword evidence="2" id="KW-1185">Reference proteome</keyword>
<dbReference type="EMBL" id="CAJVPI010001610">
    <property type="protein sequence ID" value="CAG8620536.1"/>
    <property type="molecule type" value="Genomic_DNA"/>
</dbReference>
<protein>
    <submittedName>
        <fullName evidence="1">11445_t:CDS:1</fullName>
    </submittedName>
</protein>
<gene>
    <name evidence="1" type="ORF">PBRASI_LOCUS8681</name>
</gene>